<dbReference type="RefSeq" id="WP_008198613.1">
    <property type="nucleotide sequence ID" value="NZ_CM001023.1"/>
</dbReference>
<feature type="transmembrane region" description="Helical" evidence="1">
    <location>
        <begin position="136"/>
        <end position="155"/>
    </location>
</feature>
<sequence length="211" mass="24705">MILKKIYPFYLYIIFFTSLFNFFLKEFTGSSYLTKIERVFFSEFNLFGILSSFAAFCILTPVLEELSFRAVFSKNKELVKLGFSFFLVVFVFKVLEYFLNINFWIDITLTYLIAVSIYLISKNISIDQELLKRKRIIILIISSLIFGIFHSGLNYQFNSPLFLLISIIPYIFSGFIFGIVAIRYNVIHSIILHSLINFTGLTINLVFHFLD</sequence>
<protein>
    <recommendedName>
        <fullName evidence="2">CAAX prenyl protease 2/Lysostaphin resistance protein A-like domain-containing protein</fullName>
    </recommendedName>
</protein>
<accession>A3I231</accession>
<keyword evidence="1" id="KW-1133">Transmembrane helix</keyword>
<dbReference type="GO" id="GO:0004175">
    <property type="term" value="F:endopeptidase activity"/>
    <property type="evidence" value="ECO:0007669"/>
    <property type="project" value="UniProtKB-ARBA"/>
</dbReference>
<feature type="transmembrane region" description="Helical" evidence="1">
    <location>
        <begin position="44"/>
        <end position="66"/>
    </location>
</feature>
<feature type="transmembrane region" description="Helical" evidence="1">
    <location>
        <begin position="161"/>
        <end position="182"/>
    </location>
</feature>
<dbReference type="InterPro" id="IPR003675">
    <property type="entry name" value="Rce1/LyrA-like_dom"/>
</dbReference>
<feature type="transmembrane region" description="Helical" evidence="1">
    <location>
        <begin position="7"/>
        <end position="24"/>
    </location>
</feature>
<keyword evidence="4" id="KW-1185">Reference proteome</keyword>
<dbReference type="STRING" id="388413.ALPR1_04313"/>
<feature type="transmembrane region" description="Helical" evidence="1">
    <location>
        <begin position="78"/>
        <end position="95"/>
    </location>
</feature>
<feature type="domain" description="CAAX prenyl protease 2/Lysostaphin resistance protein A-like" evidence="2">
    <location>
        <begin position="50"/>
        <end position="198"/>
    </location>
</feature>
<keyword evidence="1" id="KW-0472">Membrane</keyword>
<dbReference type="EMBL" id="CM001023">
    <property type="protein sequence ID" value="EAZ79435.1"/>
    <property type="molecule type" value="Genomic_DNA"/>
</dbReference>
<keyword evidence="1" id="KW-0812">Transmembrane</keyword>
<evidence type="ECO:0000313" key="4">
    <source>
        <dbReference type="Proteomes" id="UP000003919"/>
    </source>
</evidence>
<dbReference type="GO" id="GO:0080120">
    <property type="term" value="P:CAAX-box protein maturation"/>
    <property type="evidence" value="ECO:0007669"/>
    <property type="project" value="UniProtKB-ARBA"/>
</dbReference>
<dbReference type="Pfam" id="PF02517">
    <property type="entry name" value="Rce1-like"/>
    <property type="match status" value="1"/>
</dbReference>
<feature type="transmembrane region" description="Helical" evidence="1">
    <location>
        <begin position="101"/>
        <end position="120"/>
    </location>
</feature>
<evidence type="ECO:0000256" key="1">
    <source>
        <dbReference type="SAM" id="Phobius"/>
    </source>
</evidence>
<evidence type="ECO:0000313" key="3">
    <source>
        <dbReference type="EMBL" id="EAZ79435.1"/>
    </source>
</evidence>
<feature type="transmembrane region" description="Helical" evidence="1">
    <location>
        <begin position="189"/>
        <end position="210"/>
    </location>
</feature>
<dbReference type="HOGENOM" id="CLU_1302766_0_0_10"/>
<dbReference type="AlphaFoldDB" id="A3I231"/>
<comment type="caution">
    <text evidence="3">The sequence shown here is derived from an EMBL/GenBank/DDBJ whole genome shotgun (WGS) entry which is preliminary data.</text>
</comment>
<dbReference type="EMBL" id="AAXU02000001">
    <property type="protein sequence ID" value="EAZ79435.1"/>
    <property type="molecule type" value="Genomic_DNA"/>
</dbReference>
<gene>
    <name evidence="3" type="ORF">ALPR1_04313</name>
</gene>
<dbReference type="Proteomes" id="UP000003919">
    <property type="component" value="Chromosome"/>
</dbReference>
<proteinExistence type="predicted"/>
<organism evidence="3 4">
    <name type="scientific">Algoriphagus machipongonensis</name>
    <dbReference type="NCBI Taxonomy" id="388413"/>
    <lineage>
        <taxon>Bacteria</taxon>
        <taxon>Pseudomonadati</taxon>
        <taxon>Bacteroidota</taxon>
        <taxon>Cytophagia</taxon>
        <taxon>Cytophagales</taxon>
        <taxon>Cyclobacteriaceae</taxon>
        <taxon>Algoriphagus</taxon>
    </lineage>
</organism>
<evidence type="ECO:0000259" key="2">
    <source>
        <dbReference type="Pfam" id="PF02517"/>
    </source>
</evidence>
<name>A3I231_9BACT</name>
<reference evidence="3 4" key="1">
    <citation type="journal article" date="2011" name="J. Bacteriol.">
        <title>Complete genome sequence of Algoriphagus sp. PR1, bacterial prey of a colony-forming choanoflagellate.</title>
        <authorList>
            <person name="Alegado R.A."/>
            <person name="Ferriera S."/>
            <person name="Nusbaum C."/>
            <person name="Young S.K."/>
            <person name="Zeng Q."/>
            <person name="Imamovic A."/>
            <person name="Fairclough S.R."/>
            <person name="King N."/>
        </authorList>
    </citation>
    <scope>NUCLEOTIDE SEQUENCE [LARGE SCALE GENOMIC DNA]</scope>
    <source>
        <strain evidence="3 4">PR1</strain>
    </source>
</reference>